<organism evidence="1 2">
    <name type="scientific">Hungatella hathewayi WAL-18680</name>
    <dbReference type="NCBI Taxonomy" id="742737"/>
    <lineage>
        <taxon>Bacteria</taxon>
        <taxon>Bacillati</taxon>
        <taxon>Bacillota</taxon>
        <taxon>Clostridia</taxon>
        <taxon>Lachnospirales</taxon>
        <taxon>Lachnospiraceae</taxon>
        <taxon>Hungatella</taxon>
    </lineage>
</organism>
<accession>G5IKB7</accession>
<evidence type="ECO:0000313" key="2">
    <source>
        <dbReference type="Proteomes" id="UP000005384"/>
    </source>
</evidence>
<sequence>MEKKRVEVREMEEREVWQSDKWNQERLKRLREIAESDTRLNIRLTNDFAFKKAFRNKKALAGLLSALLDIPLDKIKALEFPDTYLHGDYAEDREGILDVKVHLNNDTRINVEMQVNVYPFWEERSLFYLSKMFTENFKKGENYSALETCIHISILGFSLTETDGLYSVIELRNRKNGRLYSDKLSLRVVYLSQLEHASEVERQTDVYQWAKMISAKDWEVLKTMSEQNEAMREVYEEIEKINADSGLRWQYLKEEMKASDEATLRQWCFQNGEKNGEQKGEQKGTERYSQLILKLAGDGRQDEIVKAAANPEYLETLYAEYQI</sequence>
<gene>
    <name evidence="1" type="ORF">HMPREF9473_03945</name>
</gene>
<dbReference type="HOGENOM" id="CLU_057504_0_1_9"/>
<keyword evidence="2" id="KW-1185">Reference proteome</keyword>
<dbReference type="PATRIC" id="fig|742737.3.peg.3931"/>
<name>G5IKB7_9FIRM</name>
<dbReference type="NCBIfam" id="TIGR01784">
    <property type="entry name" value="T_den_put_tspse"/>
    <property type="match status" value="1"/>
</dbReference>
<dbReference type="InterPro" id="IPR010106">
    <property type="entry name" value="RpnA"/>
</dbReference>
<protein>
    <recommendedName>
        <fullName evidence="3">Rpn family recombination-promoting nuclease/putative transposase</fullName>
    </recommendedName>
</protein>
<comment type="caution">
    <text evidence="1">The sequence shown here is derived from an EMBL/GenBank/DDBJ whole genome shotgun (WGS) entry which is preliminary data.</text>
</comment>
<dbReference type="PANTHER" id="PTHR41317">
    <property type="entry name" value="PD-(D_E)XK NUCLEASE FAMILY TRANSPOSASE"/>
    <property type="match status" value="1"/>
</dbReference>
<evidence type="ECO:0008006" key="3">
    <source>
        <dbReference type="Google" id="ProtNLM"/>
    </source>
</evidence>
<reference evidence="1 2" key="1">
    <citation type="submission" date="2011-08" db="EMBL/GenBank/DDBJ databases">
        <title>The Genome Sequence of Clostridium hathewayi WAL-18680.</title>
        <authorList>
            <consortium name="The Broad Institute Genome Sequencing Platform"/>
            <person name="Earl A."/>
            <person name="Ward D."/>
            <person name="Feldgarden M."/>
            <person name="Gevers D."/>
            <person name="Finegold S.M."/>
            <person name="Summanen P.H."/>
            <person name="Molitoris D.R."/>
            <person name="Song M."/>
            <person name="Daigneault M."/>
            <person name="Allen-Vercoe E."/>
            <person name="Young S.K."/>
            <person name="Zeng Q."/>
            <person name="Gargeya S."/>
            <person name="Fitzgerald M."/>
            <person name="Haas B."/>
            <person name="Abouelleil A."/>
            <person name="Alvarado L."/>
            <person name="Arachchi H.M."/>
            <person name="Berlin A."/>
            <person name="Brown A."/>
            <person name="Chapman S.B."/>
            <person name="Chen Z."/>
            <person name="Dunbar C."/>
            <person name="Freedman E."/>
            <person name="Gearin G."/>
            <person name="Gellesch M."/>
            <person name="Goldberg J."/>
            <person name="Griggs A."/>
            <person name="Gujja S."/>
            <person name="Heiman D."/>
            <person name="Howarth C."/>
            <person name="Larson L."/>
            <person name="Lui A."/>
            <person name="MacDonald P.J.P."/>
            <person name="Montmayeur A."/>
            <person name="Murphy C."/>
            <person name="Neiman D."/>
            <person name="Pearson M."/>
            <person name="Priest M."/>
            <person name="Roberts A."/>
            <person name="Saif S."/>
            <person name="Shea T."/>
            <person name="Shenoy N."/>
            <person name="Sisk P."/>
            <person name="Stolte C."/>
            <person name="Sykes S."/>
            <person name="Wortman J."/>
            <person name="Nusbaum C."/>
            <person name="Birren B."/>
        </authorList>
    </citation>
    <scope>NUCLEOTIDE SEQUENCE [LARGE SCALE GENOMIC DNA]</scope>
    <source>
        <strain evidence="1 2">WAL-18680</strain>
    </source>
</reference>
<dbReference type="AlphaFoldDB" id="G5IKB7"/>
<dbReference type="Pfam" id="PF12784">
    <property type="entry name" value="PDDEXK_2"/>
    <property type="match status" value="1"/>
</dbReference>
<evidence type="ECO:0000313" key="1">
    <source>
        <dbReference type="EMBL" id="EHI58072.1"/>
    </source>
</evidence>
<proteinExistence type="predicted"/>
<dbReference type="EMBL" id="ADLN01000108">
    <property type="protein sequence ID" value="EHI58072.1"/>
    <property type="molecule type" value="Genomic_DNA"/>
</dbReference>
<dbReference type="Proteomes" id="UP000005384">
    <property type="component" value="Unassembled WGS sequence"/>
</dbReference>
<dbReference type="RefSeq" id="WP_006781936.1">
    <property type="nucleotide sequence ID" value="NZ_CP040506.1"/>
</dbReference>
<dbReference type="PANTHER" id="PTHR41317:SF1">
    <property type="entry name" value="PD-(D_E)XK NUCLEASE FAMILY TRANSPOSASE"/>
    <property type="match status" value="1"/>
</dbReference>